<dbReference type="InterPro" id="IPR005251">
    <property type="entry name" value="IF-M1Pi"/>
</dbReference>
<evidence type="ECO:0000256" key="2">
    <source>
        <dbReference type="HAMAP-Rule" id="MF_01678"/>
    </source>
</evidence>
<evidence type="ECO:0000313" key="4">
    <source>
        <dbReference type="Proteomes" id="UP000008139"/>
    </source>
</evidence>
<gene>
    <name evidence="2" type="primary">mtnA</name>
    <name evidence="3" type="ordered locus">Hipma_0805</name>
</gene>
<dbReference type="FunFam" id="3.40.50.10470:FF:000006">
    <property type="entry name" value="Methylthioribose-1-phosphate isomerase"/>
    <property type="match status" value="1"/>
</dbReference>
<sequence length="342" mass="37853">MKSMDGYSPIVFNDNDELLMLNQLLLPKEKLYVKARDVDSVCKAIKDMIVRGAPLIGIVAAFGVYLGVRECASKDELLGRFNSAVECLSKTRPTAVNLFYALDRMKAVVEDKIDILPVYKLIKKLRATAFTIWEEQKQQDEKIGQFGANFLKGKRRILTHCNTGSLATGGIGTALGIIKTMHRNGMLDIVYVDETRPYLQGARLTAFELKEEGIPFKIVTDNSCGMLARYGLVDGVIVGADRIARNGDTANKIGTYCLATMCKRHNITFVVAAPESTIDRNIASAEDIPIEERSKTEVLNCGGVRIAPNGSEALNFSFDITDSELIDAIITEKGVYRYPYEF</sequence>
<dbReference type="eggNOG" id="COG0182">
    <property type="taxonomic scope" value="Bacteria"/>
</dbReference>
<feature type="active site" description="Proton donor" evidence="2">
    <location>
        <position position="241"/>
    </location>
</feature>
<dbReference type="STRING" id="760142.Hipma_0805"/>
<dbReference type="KEGG" id="hmr:Hipma_0805"/>
<keyword evidence="2" id="KW-0486">Methionine biosynthesis</keyword>
<comment type="pathway">
    <text evidence="2">Amino-acid biosynthesis; L-methionine biosynthesis via salvage pathway; L-methionine from S-methyl-5-thio-alpha-D-ribose 1-phosphate: step 1/6.</text>
</comment>
<comment type="catalytic activity">
    <reaction evidence="2">
        <text>5-(methylsulfanyl)-alpha-D-ribose 1-phosphate = 5-(methylsulfanyl)-D-ribulose 1-phosphate</text>
        <dbReference type="Rhea" id="RHEA:19989"/>
        <dbReference type="ChEBI" id="CHEBI:58533"/>
        <dbReference type="ChEBI" id="CHEBI:58548"/>
        <dbReference type="EC" id="5.3.1.23"/>
    </reaction>
</comment>
<dbReference type="Gene3D" id="3.40.50.10470">
    <property type="entry name" value="Translation initiation factor eif-2b, domain 2"/>
    <property type="match status" value="1"/>
</dbReference>
<dbReference type="AlphaFoldDB" id="F2LVJ1"/>
<dbReference type="InterPro" id="IPR027363">
    <property type="entry name" value="M1Pi_N"/>
</dbReference>
<feature type="site" description="Transition state stabilizer" evidence="2">
    <location>
        <position position="161"/>
    </location>
</feature>
<keyword evidence="3" id="KW-0396">Initiation factor</keyword>
<dbReference type="EMBL" id="CP002606">
    <property type="protein sequence ID" value="AEA33775.1"/>
    <property type="molecule type" value="Genomic_DNA"/>
</dbReference>
<comment type="function">
    <text evidence="2">Catalyzes the interconversion of methylthioribose-1-phosphate (MTR-1-P) into methylthioribulose-1-phosphate (MTRu-1-P).</text>
</comment>
<comment type="similarity">
    <text evidence="2">Belongs to the EIF-2B alpha/beta/delta subunits family. MtnA subfamily.</text>
</comment>
<name>F2LVJ1_HIPMA</name>
<dbReference type="PANTHER" id="PTHR43475">
    <property type="entry name" value="METHYLTHIORIBOSE-1-PHOSPHATE ISOMERASE"/>
    <property type="match status" value="1"/>
</dbReference>
<keyword evidence="2" id="KW-0028">Amino-acid biosynthesis</keyword>
<dbReference type="InterPro" id="IPR000649">
    <property type="entry name" value="IF-2B-related"/>
</dbReference>
<evidence type="ECO:0000313" key="3">
    <source>
        <dbReference type="EMBL" id="AEA33775.1"/>
    </source>
</evidence>
<reference evidence="4" key="2">
    <citation type="submission" date="2011-03" db="EMBL/GenBank/DDBJ databases">
        <title>The complete genome of Hippea maritima DSM 10411.</title>
        <authorList>
            <consortium name="US DOE Joint Genome Institute (JGI-PGF)"/>
            <person name="Lucas S."/>
            <person name="Copeland A."/>
            <person name="Lapidus A."/>
            <person name="Bruce D."/>
            <person name="Goodwin L."/>
            <person name="Pitluck S."/>
            <person name="Peters L."/>
            <person name="Kyrpides N."/>
            <person name="Mavromatis K."/>
            <person name="Pagani I."/>
            <person name="Ivanova N."/>
            <person name="Mikhailova N."/>
            <person name="Lu M."/>
            <person name="Detter J.C."/>
            <person name="Tapia R."/>
            <person name="Han C."/>
            <person name="Land M."/>
            <person name="Hauser L."/>
            <person name="Markowitz V."/>
            <person name="Cheng J.-F."/>
            <person name="Hugenholtz P."/>
            <person name="Woyke T."/>
            <person name="Wu D."/>
            <person name="Spring S."/>
            <person name="Schroeder M."/>
            <person name="Brambilla E."/>
            <person name="Klenk H.-P."/>
            <person name="Eisen J.A."/>
        </authorList>
    </citation>
    <scope>NUCLEOTIDE SEQUENCE [LARGE SCALE GENOMIC DNA]</scope>
    <source>
        <strain evidence="4">ATCC 700847 / DSM 10411 / MH2</strain>
    </source>
</reference>
<protein>
    <recommendedName>
        <fullName evidence="2">Methylthioribose-1-phosphate isomerase</fullName>
        <shortName evidence="2">M1Pi</shortName>
        <shortName evidence="2">MTR-1-P isomerase</shortName>
        <ecNumber evidence="2">5.3.1.23</ecNumber>
    </recommendedName>
    <alternativeName>
        <fullName evidence="2">S-methyl-5-thioribose-1-phosphate isomerase</fullName>
    </alternativeName>
</protein>
<reference evidence="3 4" key="1">
    <citation type="journal article" date="2011" name="Stand. Genomic Sci.">
        <title>Complete genome sequence of the thermophilic sulfur-reducer Hippea maritima type strain (MH(2)).</title>
        <authorList>
            <person name="Huntemann M."/>
            <person name="Lu M."/>
            <person name="Nolan M."/>
            <person name="Lapidus A."/>
            <person name="Lucas S."/>
            <person name="Hammon N."/>
            <person name="Deshpande S."/>
            <person name="Cheng J.F."/>
            <person name="Tapia R."/>
            <person name="Han C."/>
            <person name="Goodwin L."/>
            <person name="Pitluck S."/>
            <person name="Liolios K."/>
            <person name="Pagani I."/>
            <person name="Ivanova N."/>
            <person name="Ovchinikova G."/>
            <person name="Pati A."/>
            <person name="Chen A."/>
            <person name="Palaniappan K."/>
            <person name="Land M."/>
            <person name="Hauser L."/>
            <person name="Jeffries C.D."/>
            <person name="Detter J.C."/>
            <person name="Brambilla E.M."/>
            <person name="Rohde M."/>
            <person name="Spring S."/>
            <person name="Goker M."/>
            <person name="Woyke T."/>
            <person name="Bristow J."/>
            <person name="Eisen J.A."/>
            <person name="Markowitz V."/>
            <person name="Hugenholtz P."/>
            <person name="Kyrpides N.C."/>
            <person name="Klenk H.P."/>
            <person name="Mavromatis K."/>
        </authorList>
    </citation>
    <scope>NUCLEOTIDE SEQUENCE [LARGE SCALE GENOMIC DNA]</scope>
    <source>
        <strain evidence="4">ATCC 700847 / DSM 10411 / MH2</strain>
    </source>
</reference>
<feature type="binding site" evidence="2">
    <location>
        <position position="200"/>
    </location>
    <ligand>
        <name>substrate</name>
    </ligand>
</feature>
<dbReference type="GO" id="GO:0019509">
    <property type="term" value="P:L-methionine salvage from methylthioadenosine"/>
    <property type="evidence" value="ECO:0007669"/>
    <property type="project" value="UniProtKB-UniRule"/>
</dbReference>
<dbReference type="InterPro" id="IPR011559">
    <property type="entry name" value="Initiation_fac_2B_a/b/d"/>
</dbReference>
<evidence type="ECO:0000256" key="1">
    <source>
        <dbReference type="ARBA" id="ARBA00023235"/>
    </source>
</evidence>
<dbReference type="GO" id="GO:0046523">
    <property type="term" value="F:S-methyl-5-thioribose-1-phosphate isomerase activity"/>
    <property type="evidence" value="ECO:0007669"/>
    <property type="project" value="UniProtKB-UniRule"/>
</dbReference>
<dbReference type="NCBIfam" id="TIGR00524">
    <property type="entry name" value="eIF-2B_rel"/>
    <property type="match status" value="1"/>
</dbReference>
<dbReference type="GO" id="GO:0003743">
    <property type="term" value="F:translation initiation factor activity"/>
    <property type="evidence" value="ECO:0007669"/>
    <property type="project" value="UniProtKB-KW"/>
</dbReference>
<dbReference type="InParanoid" id="F2LVJ1"/>
<dbReference type="InterPro" id="IPR042529">
    <property type="entry name" value="IF_2B-like_C"/>
</dbReference>
<dbReference type="SUPFAM" id="SSF100950">
    <property type="entry name" value="NagB/RpiA/CoA transferase-like"/>
    <property type="match status" value="1"/>
</dbReference>
<feature type="binding site" evidence="2">
    <location>
        <position position="92"/>
    </location>
    <ligand>
        <name>substrate</name>
    </ligand>
</feature>
<dbReference type="Pfam" id="PF01008">
    <property type="entry name" value="IF-2B"/>
    <property type="match status" value="1"/>
</dbReference>
<dbReference type="FunFam" id="1.20.120.420:FF:000003">
    <property type="entry name" value="Methylthioribose-1-phosphate isomerase"/>
    <property type="match status" value="1"/>
</dbReference>
<keyword evidence="4" id="KW-1185">Reference proteome</keyword>
<proteinExistence type="inferred from homology"/>
<dbReference type="Gene3D" id="1.20.120.420">
    <property type="entry name" value="translation initiation factor eif-2b, domain 1"/>
    <property type="match status" value="1"/>
</dbReference>
<feature type="binding site" evidence="2">
    <location>
        <begin position="251"/>
        <end position="252"/>
    </location>
    <ligand>
        <name>substrate</name>
    </ligand>
</feature>
<dbReference type="EC" id="5.3.1.23" evidence="2"/>
<dbReference type="RefSeq" id="WP_013681816.1">
    <property type="nucleotide sequence ID" value="NC_015318.1"/>
</dbReference>
<dbReference type="Proteomes" id="UP000008139">
    <property type="component" value="Chromosome"/>
</dbReference>
<dbReference type="HOGENOM" id="CLU_016218_1_2_7"/>
<dbReference type="NCBIfam" id="NF004326">
    <property type="entry name" value="PRK05720.1"/>
    <property type="match status" value="1"/>
</dbReference>
<keyword evidence="3" id="KW-0648">Protein biosynthesis</keyword>
<feature type="binding site" evidence="2">
    <location>
        <begin position="51"/>
        <end position="53"/>
    </location>
    <ligand>
        <name>substrate</name>
    </ligand>
</feature>
<accession>F2LVJ1</accession>
<dbReference type="PANTHER" id="PTHR43475:SF1">
    <property type="entry name" value="METHYLTHIORIBOSE-1-PHOSPHATE ISOMERASE"/>
    <property type="match status" value="1"/>
</dbReference>
<keyword evidence="1 2" id="KW-0413">Isomerase</keyword>
<dbReference type="HAMAP" id="MF_01678">
    <property type="entry name" value="Salvage_MtnA"/>
    <property type="match status" value="1"/>
</dbReference>
<dbReference type="NCBIfam" id="TIGR00512">
    <property type="entry name" value="salvage_mtnA"/>
    <property type="match status" value="1"/>
</dbReference>
<organism evidence="3 4">
    <name type="scientific">Hippea maritima (strain ATCC 700847 / DSM 10411 / MH2)</name>
    <dbReference type="NCBI Taxonomy" id="760142"/>
    <lineage>
        <taxon>Bacteria</taxon>
        <taxon>Pseudomonadati</taxon>
        <taxon>Campylobacterota</taxon>
        <taxon>Desulfurellia</taxon>
        <taxon>Desulfurellales</taxon>
        <taxon>Hippeaceae</taxon>
        <taxon>Hippea</taxon>
    </lineage>
</organism>
<dbReference type="InterPro" id="IPR037171">
    <property type="entry name" value="NagB/RpiA_transferase-like"/>
</dbReference>
<dbReference type="UniPathway" id="UPA00904">
    <property type="reaction ID" value="UER00874"/>
</dbReference>